<reference evidence="4 5" key="1">
    <citation type="submission" date="2023-02" db="EMBL/GenBank/DDBJ databases">
        <title>Mannheimia cairiniae sp. nov., a novel species of Mannheimia obtained from moscovy ducks (Cairina moschata) and reclassification of Mannheimia ovis as heterotypic synonym of Mannheimia pernigra.</title>
        <authorList>
            <person name="Christensen H."/>
        </authorList>
    </citation>
    <scope>NUCLEOTIDE SEQUENCE [LARGE SCALE GENOMIC DNA]</scope>
    <source>
        <strain evidence="4 5">AT1</strain>
    </source>
</reference>
<evidence type="ECO:0000256" key="1">
    <source>
        <dbReference type="ARBA" id="ARBA00022612"/>
    </source>
</evidence>
<keyword evidence="1" id="KW-1188">Viral release from host cell</keyword>
<evidence type="ECO:0000313" key="4">
    <source>
        <dbReference type="EMBL" id="MDD0823761.1"/>
    </source>
</evidence>
<organism evidence="4 5">
    <name type="scientific">Mannheimia cairinae</name>
    <dbReference type="NCBI Taxonomy" id="3025936"/>
    <lineage>
        <taxon>Bacteria</taxon>
        <taxon>Pseudomonadati</taxon>
        <taxon>Pseudomonadota</taxon>
        <taxon>Gammaproteobacteria</taxon>
        <taxon>Pasteurellales</taxon>
        <taxon>Pasteurellaceae</taxon>
        <taxon>Mannheimia</taxon>
    </lineage>
</organism>
<dbReference type="NCBIfam" id="TIGR01760">
    <property type="entry name" value="tape_meas_TP901"/>
    <property type="match status" value="1"/>
</dbReference>
<gene>
    <name evidence="4" type="ORF">PTQ27_04635</name>
</gene>
<evidence type="ECO:0000256" key="2">
    <source>
        <dbReference type="SAM" id="Coils"/>
    </source>
</evidence>
<keyword evidence="5" id="KW-1185">Reference proteome</keyword>
<protein>
    <submittedName>
        <fullName evidence="4">Phage tail tape measure protein</fullName>
    </submittedName>
</protein>
<dbReference type="EMBL" id="JAQSJE010000003">
    <property type="protein sequence ID" value="MDD0823761.1"/>
    <property type="molecule type" value="Genomic_DNA"/>
</dbReference>
<feature type="coiled-coil region" evidence="2">
    <location>
        <begin position="23"/>
        <end position="50"/>
    </location>
</feature>
<evidence type="ECO:0000259" key="3">
    <source>
        <dbReference type="Pfam" id="PF10145"/>
    </source>
</evidence>
<proteinExistence type="predicted"/>
<dbReference type="Proteomes" id="UP001221909">
    <property type="component" value="Unassembled WGS sequence"/>
</dbReference>
<keyword evidence="2" id="KW-0175">Coiled coil</keyword>
<comment type="caution">
    <text evidence="4">The sequence shown here is derived from an EMBL/GenBank/DDBJ whole genome shotgun (WGS) entry which is preliminary data.</text>
</comment>
<sequence length="934" mass="101060">MANNLAIGMVIGASLASSFKTSFANANKSIENLKQAVSKTQAQHQKLGKTLSELRTKQAKAYAEMSRASASGGAGLAKMRQEYSKIGQEIAKVKAQQTQYTKLIEKSLVTQQKLAKATALQQGNAKFREEQKNNFKSNLVNAAGGYMVGSSVMKTFMEQEDAANNLKISMMKADGSYGQFEEIGKIASQLGTDLPGTKKDFYKLAMALKKQGVSDNVLTGGALKTSAELNVLLDMDQESGGEFLAKFMESHRLSENELPQAADYLQRAMFAGGLSKAQMYESMKYYAPKLNSMKLTGAENTEKVLAIEAMAGQQGLEGSTFGTGLNMMLSRMNKGPKMIAQAKKGMKAEARAMMEAVGVEFNFWDKKGNFKGIDGMLAEMTKFEKIRKKFGDEGAGLVAEELFGIEGGRLADILAQKGAKGLEEMLTKMREQASLQERIKQKTATLGSALESLGGVWETAVGEIGSVFAQDIKDLAKWLQGAIEKYTPFIAQHKEIIKTVAGVVAGFVGLKLALSGIGIVASSVLSPFLAINSTFRKLQAGIAVFRLTKASGEISLFGRVITALRSGITLVGRAFVFMGRALLTNPIGLIITGIATEAYLIYDNWATIGPMFANLWQSVTAYFNSFWTWVQGVWSGVTAWVSSTWNGVATFFSQLWVTITGLFSGAWANIQTIWGGATAWFSGLWEGIKSAAFGMFDSISQKVSSVVASIKSFLGFGDEVDKMGAKIGNVATKVVSREHAGQISKTADMAANTGFSSGGFTGQGGKYTPAGIVHRGEYVMTKEATSRLGVGMLDSLNYGGAMIGSIAQPILSQKKGFFGSLWDDVKFGANFIGNLLGLNQSSLKTPDFNPNASGQNPSIFSDYEPLNRNAVTHTENRGDIVVHFSPTIQINGNQSKEGVMQDLQQAMNWSKQELERLILDVVKRSEDQYRRRAY</sequence>
<dbReference type="InterPro" id="IPR010090">
    <property type="entry name" value="Phage_tape_meas"/>
</dbReference>
<feature type="domain" description="Phage tail tape measure protein" evidence="3">
    <location>
        <begin position="187"/>
        <end position="404"/>
    </location>
</feature>
<accession>A0ABT5MQJ5</accession>
<name>A0ABT5MQJ5_9PAST</name>
<evidence type="ECO:0000313" key="5">
    <source>
        <dbReference type="Proteomes" id="UP001221909"/>
    </source>
</evidence>
<dbReference type="Pfam" id="PF10145">
    <property type="entry name" value="PhageMin_Tail"/>
    <property type="match status" value="1"/>
</dbReference>
<dbReference type="RefSeq" id="WP_273747852.1">
    <property type="nucleotide sequence ID" value="NZ_JAQSJE010000003.1"/>
</dbReference>
<dbReference type="PANTHER" id="PTHR37813">
    <property type="entry name" value="FELS-2 PROPHAGE PROTEIN"/>
    <property type="match status" value="1"/>
</dbReference>
<dbReference type="PANTHER" id="PTHR37813:SF1">
    <property type="entry name" value="FELS-2 PROPHAGE PROTEIN"/>
    <property type="match status" value="1"/>
</dbReference>